<reference evidence="2" key="1">
    <citation type="journal article" date="2023" name="G3 (Bethesda)">
        <title>Genome assembly and association tests identify interacting loci associated with vigor, precocity, and sex in interspecific pistachio rootstocks.</title>
        <authorList>
            <person name="Palmer W."/>
            <person name="Jacygrad E."/>
            <person name="Sagayaradj S."/>
            <person name="Cavanaugh K."/>
            <person name="Han R."/>
            <person name="Bertier L."/>
            <person name="Beede B."/>
            <person name="Kafkas S."/>
            <person name="Golino D."/>
            <person name="Preece J."/>
            <person name="Michelmore R."/>
        </authorList>
    </citation>
    <scope>NUCLEOTIDE SEQUENCE [LARGE SCALE GENOMIC DNA]</scope>
</reference>
<accession>A0ACC0YV92</accession>
<comment type="caution">
    <text evidence="1">The sequence shown here is derived from an EMBL/GenBank/DDBJ whole genome shotgun (WGS) entry which is preliminary data.</text>
</comment>
<dbReference type="Proteomes" id="UP001163603">
    <property type="component" value="Chromosome 5"/>
</dbReference>
<proteinExistence type="predicted"/>
<dbReference type="EMBL" id="CM047740">
    <property type="protein sequence ID" value="KAJ0041104.1"/>
    <property type="molecule type" value="Genomic_DNA"/>
</dbReference>
<protein>
    <submittedName>
        <fullName evidence="1">Uncharacterized protein</fullName>
    </submittedName>
</protein>
<evidence type="ECO:0000313" key="2">
    <source>
        <dbReference type="Proteomes" id="UP001163603"/>
    </source>
</evidence>
<name>A0ACC0YV92_9ROSI</name>
<organism evidence="1 2">
    <name type="scientific">Pistacia integerrima</name>
    <dbReference type="NCBI Taxonomy" id="434235"/>
    <lineage>
        <taxon>Eukaryota</taxon>
        <taxon>Viridiplantae</taxon>
        <taxon>Streptophyta</taxon>
        <taxon>Embryophyta</taxon>
        <taxon>Tracheophyta</taxon>
        <taxon>Spermatophyta</taxon>
        <taxon>Magnoliopsida</taxon>
        <taxon>eudicotyledons</taxon>
        <taxon>Gunneridae</taxon>
        <taxon>Pentapetalae</taxon>
        <taxon>rosids</taxon>
        <taxon>malvids</taxon>
        <taxon>Sapindales</taxon>
        <taxon>Anacardiaceae</taxon>
        <taxon>Pistacia</taxon>
    </lineage>
</organism>
<evidence type="ECO:0000313" key="1">
    <source>
        <dbReference type="EMBL" id="KAJ0041104.1"/>
    </source>
</evidence>
<gene>
    <name evidence="1" type="ORF">Pint_27968</name>
</gene>
<keyword evidence="2" id="KW-1185">Reference proteome</keyword>
<sequence length="164" mass="18381">MAGQPKVTKPSRSDEVLDADQQLRISYQIRAQFDSSAPKRPTKPNRSEPDLTTTDNPSTPVSTTHQNIPEFDKLRSLQSQSYAMYPVQGANMVPDEFVETHYYRELFSIDKQHHTTGSGFIRVMKEGGEENGFNLELRNGPSHGNGDRAAFKSNPATNDWIPSV</sequence>